<dbReference type="CDD" id="cd16702">
    <property type="entry name" value="RING_CH-C4HC3_MARCH6"/>
    <property type="match status" value="1"/>
</dbReference>
<keyword evidence="17" id="KW-1185">Reference proteome</keyword>
<dbReference type="GO" id="GO:0005789">
    <property type="term" value="C:endoplasmic reticulum membrane"/>
    <property type="evidence" value="ECO:0007669"/>
    <property type="project" value="TreeGrafter"/>
</dbReference>
<feature type="compositionally biased region" description="Polar residues" evidence="13">
    <location>
        <begin position="443"/>
        <end position="453"/>
    </location>
</feature>
<accession>A0A8K0JQY4</accession>
<reference evidence="16" key="1">
    <citation type="submission" date="2020-04" db="EMBL/GenBank/DDBJ databases">
        <title>Analysis of mating type loci in Filobasidium floriforme.</title>
        <authorList>
            <person name="Nowrousian M."/>
        </authorList>
    </citation>
    <scope>NUCLEOTIDE SEQUENCE</scope>
    <source>
        <strain evidence="16">CBS 6242</strain>
    </source>
</reference>
<feature type="region of interest" description="Disordered" evidence="13">
    <location>
        <begin position="332"/>
        <end position="367"/>
    </location>
</feature>
<evidence type="ECO:0000256" key="12">
    <source>
        <dbReference type="ARBA" id="ARBA00023136"/>
    </source>
</evidence>
<gene>
    <name evidence="16" type="ORF">FFLO_00679</name>
</gene>
<feature type="compositionally biased region" description="Low complexity" evidence="13">
    <location>
        <begin position="433"/>
        <end position="442"/>
    </location>
</feature>
<organism evidence="16 17">
    <name type="scientific">Filobasidium floriforme</name>
    <dbReference type="NCBI Taxonomy" id="5210"/>
    <lineage>
        <taxon>Eukaryota</taxon>
        <taxon>Fungi</taxon>
        <taxon>Dikarya</taxon>
        <taxon>Basidiomycota</taxon>
        <taxon>Agaricomycotina</taxon>
        <taxon>Tremellomycetes</taxon>
        <taxon>Filobasidiales</taxon>
        <taxon>Filobasidiaceae</taxon>
        <taxon>Filobasidium</taxon>
    </lineage>
</organism>
<dbReference type="PROSITE" id="PS51292">
    <property type="entry name" value="ZF_RING_CH"/>
    <property type="match status" value="1"/>
</dbReference>
<keyword evidence="5" id="KW-0808">Transferase</keyword>
<feature type="transmembrane region" description="Helical" evidence="14">
    <location>
        <begin position="1303"/>
        <end position="1322"/>
    </location>
</feature>
<evidence type="ECO:0000256" key="4">
    <source>
        <dbReference type="ARBA" id="ARBA00012483"/>
    </source>
</evidence>
<proteinExistence type="predicted"/>
<dbReference type="GO" id="GO:0036503">
    <property type="term" value="P:ERAD pathway"/>
    <property type="evidence" value="ECO:0007669"/>
    <property type="project" value="TreeGrafter"/>
</dbReference>
<dbReference type="Pfam" id="PF23113">
    <property type="entry name" value="MARCHF6_C"/>
    <property type="match status" value="1"/>
</dbReference>
<dbReference type="InterPro" id="IPR011016">
    <property type="entry name" value="Znf_RING-CH"/>
</dbReference>
<protein>
    <recommendedName>
        <fullName evidence="4">RING-type E3 ubiquitin transferase</fullName>
        <ecNumber evidence="4">2.3.2.27</ecNumber>
    </recommendedName>
</protein>
<feature type="transmembrane region" description="Helical" evidence="14">
    <location>
        <begin position="233"/>
        <end position="252"/>
    </location>
</feature>
<evidence type="ECO:0000313" key="16">
    <source>
        <dbReference type="EMBL" id="KAG7571327.1"/>
    </source>
</evidence>
<dbReference type="Pfam" id="PF12906">
    <property type="entry name" value="RINGv"/>
    <property type="match status" value="1"/>
</dbReference>
<sequence>MNNQSDDSEVCRVCRTEAEPDNPLYHPCKCSGSIRYVHSECLVQWLGHSHKKTCELCGHAFSFKKVYPADMPPSLPLPTLVLQFLKDGLRVIAYGGWAILVAFVWLVFLPLIIKGVWGGLFSGGDSMVGKMVGGQTNSTKIPAFNRTETAEDLKDISAWLATANIDADDIAAEVAERMSKTERVPRSRVGWGDGVWAVRTIFYNDPKVRSLMFKTMRYQIRNYIRDTLLSNVFQGQILAVVIVLTFLGIFLVREWVIQNGPIDNPAADAPEMGGPVRPEDFLPQMAVRWRLRPQPRTDMDPIDEADQAEHAELNQLEARVDELMAAVERRVAERRAGPDGGNNTPLEPPVVDQEDDDEWEDESDDDASVTAMMERDQGAAFPRTQDYDDEAQVDDVFPMDVDQPDSPNLDTMREARNRYFAVADHNRHFADQAPEAPEASSARSVTVESRPRSTYQSDFTFDFNVDDVNRVGSASFGEQQASGGDTALAMPRVPQWRPDDTNGDLPAGFNQQYNRVLDPRPRPPPQRPPWLEPVHPFVGQDLPAGVQQPIFPPELRNRAGDPAAPDAPPRGGQRLRQAGRRERVRRVVREQDEVVQGVEERWNDFEGDVDGEGEGDGFILEGDIDGAMEVVGLRGPPVVLLQNTFIVVLVLTAALTVFVHVPYVLGRIHLVGDISMFDLPARGLFAVAKIITVATDLMITGLAKILDYMLIHPLGVILGLSPKQAVNLGVPSGSSKSAGPLVTFFGLLKKALSFVQNVSPAFIGNRIAQMMDLTERGFASLGTNYLHYQQVTRELARGNSSTSRLMCIAMGYFDAFCTVAFLSGLGEPVLGRFGKAISETAISHGTVLKLGFFMLIELAFFPMSMGYIVDLCALPLFPAGTLSARLAVQQRHPLLSFFAHWLCGTLFMFAFAKFLSMCRAVCRRGAMYMIRDPQDPNFSPVRDILDKSTLLQLQKLLISAFMYIAVLVGPIGGLFMAIRCLPSSIQLLPLRWYYKETTSTVPVDFILVLFFVPAQWRQLRPAAGLRYLLRNNWRTLARMLRLSSYFYGVRYKEQEVEGPIERKLLALHKKWITLKRAVTRSSAPLPKYEGMQMRVPYADSVALVKPRRNVFVEVDDSGVPVTDEGKITAVLQDRVGRKAHRRVKEDYTQVYMPGLYPQRFWIFGMALWVSIAWTCALAFFVPIVVGRGATALWFGYQVHDGYSFFVGLTILETGIQNIIALRQELLGRRSIKSGTHATMAQVRARVAEAERVLNGSEWTVRKFVRMVSIYTSCFVALPFVVGLSSELYVLFPLKYGVSDMTPVFYASEAWAFGFLVSSIVYYRPALRKRFIIFLATAYGEADLAREDSVAWCERAHQGEYGLKPAGLLIVKWAAVALLGPALVALVGSVGLGLDERQGSLLFRFIYPTILTLYLVRTCSYLAVLFLKKWSVRALESVYLVEKRVMNMEAAEKAGGVEMAVREDGVRAADVAAEHGHQL</sequence>
<feature type="transmembrane region" description="Helical" evidence="14">
    <location>
        <begin position="998"/>
        <end position="1016"/>
    </location>
</feature>
<evidence type="ECO:0000256" key="11">
    <source>
        <dbReference type="ARBA" id="ARBA00022989"/>
    </source>
</evidence>
<name>A0A8K0JQY4_9TREE</name>
<keyword evidence="6 14" id="KW-0812">Transmembrane</keyword>
<keyword evidence="7" id="KW-0479">Metal-binding</keyword>
<dbReference type="SUPFAM" id="SSF57850">
    <property type="entry name" value="RING/U-box"/>
    <property type="match status" value="1"/>
</dbReference>
<feature type="compositionally biased region" description="Low complexity" evidence="13">
    <location>
        <begin position="560"/>
        <end position="576"/>
    </location>
</feature>
<dbReference type="GO" id="GO:0008270">
    <property type="term" value="F:zinc ion binding"/>
    <property type="evidence" value="ECO:0007669"/>
    <property type="project" value="UniProtKB-KW"/>
</dbReference>
<feature type="transmembrane region" description="Helical" evidence="14">
    <location>
        <begin position="1201"/>
        <end position="1221"/>
    </location>
</feature>
<evidence type="ECO:0000256" key="7">
    <source>
        <dbReference type="ARBA" id="ARBA00022723"/>
    </source>
</evidence>
<keyword evidence="9" id="KW-0833">Ubl conjugation pathway</keyword>
<keyword evidence="11 14" id="KW-1133">Transmembrane helix</keyword>
<feature type="compositionally biased region" description="Acidic residues" evidence="13">
    <location>
        <begin position="352"/>
        <end position="367"/>
    </location>
</feature>
<feature type="transmembrane region" description="Helical" evidence="14">
    <location>
        <begin position="894"/>
        <end position="915"/>
    </location>
</feature>
<feature type="region of interest" description="Disordered" evidence="13">
    <location>
        <begin position="518"/>
        <end position="583"/>
    </location>
</feature>
<evidence type="ECO:0000256" key="2">
    <source>
        <dbReference type="ARBA" id="ARBA00004141"/>
    </source>
</evidence>
<evidence type="ECO:0000256" key="13">
    <source>
        <dbReference type="SAM" id="MobiDB-lite"/>
    </source>
</evidence>
<feature type="transmembrane region" description="Helical" evidence="14">
    <location>
        <begin position="91"/>
        <end position="113"/>
    </location>
</feature>
<comment type="caution">
    <text evidence="16">The sequence shown here is derived from an EMBL/GenBank/DDBJ whole genome shotgun (WGS) entry which is preliminary data.</text>
</comment>
<evidence type="ECO:0000256" key="5">
    <source>
        <dbReference type="ARBA" id="ARBA00022679"/>
    </source>
</evidence>
<dbReference type="InterPro" id="IPR013083">
    <property type="entry name" value="Znf_RING/FYVE/PHD"/>
</dbReference>
<feature type="transmembrane region" description="Helical" evidence="14">
    <location>
        <begin position="805"/>
        <end position="826"/>
    </location>
</feature>
<keyword evidence="8" id="KW-0863">Zinc-finger</keyword>
<dbReference type="PANTHER" id="PTHR13145:SF0">
    <property type="entry name" value="E3 UBIQUITIN-PROTEIN LIGASE MARCHF6"/>
    <property type="match status" value="1"/>
</dbReference>
<feature type="transmembrane region" description="Helical" evidence="14">
    <location>
        <begin position="956"/>
        <end position="978"/>
    </location>
</feature>
<evidence type="ECO:0000259" key="15">
    <source>
        <dbReference type="PROSITE" id="PS51292"/>
    </source>
</evidence>
<dbReference type="GO" id="GO:0061630">
    <property type="term" value="F:ubiquitin protein ligase activity"/>
    <property type="evidence" value="ECO:0007669"/>
    <property type="project" value="UniProtKB-EC"/>
</dbReference>
<dbReference type="Gene3D" id="3.30.40.10">
    <property type="entry name" value="Zinc/RING finger domain, C3HC4 (zinc finger)"/>
    <property type="match status" value="1"/>
</dbReference>
<comment type="subcellular location">
    <subcellularLocation>
        <location evidence="2">Membrane</location>
        <topology evidence="2">Multi-pass membrane protein</topology>
    </subcellularLocation>
</comment>
<keyword evidence="10" id="KW-0862">Zinc</keyword>
<evidence type="ECO:0000256" key="10">
    <source>
        <dbReference type="ARBA" id="ARBA00022833"/>
    </source>
</evidence>
<feature type="transmembrane region" description="Helical" evidence="14">
    <location>
        <begin position="841"/>
        <end position="860"/>
    </location>
</feature>
<dbReference type="EC" id="2.3.2.27" evidence="4"/>
<feature type="transmembrane region" description="Helical" evidence="14">
    <location>
        <begin position="1404"/>
        <end position="1426"/>
    </location>
</feature>
<comment type="pathway">
    <text evidence="3">Protein modification; protein ubiquitination.</text>
</comment>
<dbReference type="PANTHER" id="PTHR13145">
    <property type="entry name" value="SSM4 PROTEIN"/>
    <property type="match status" value="1"/>
</dbReference>
<dbReference type="FunFam" id="3.30.40.10:FF:000287">
    <property type="entry name" value="RING finger membrane protein"/>
    <property type="match status" value="1"/>
</dbReference>
<evidence type="ECO:0000256" key="14">
    <source>
        <dbReference type="SAM" id="Phobius"/>
    </source>
</evidence>
<evidence type="ECO:0000256" key="6">
    <source>
        <dbReference type="ARBA" id="ARBA00022692"/>
    </source>
</evidence>
<feature type="transmembrane region" description="Helical" evidence="14">
    <location>
        <begin position="1372"/>
        <end position="1392"/>
    </location>
</feature>
<evidence type="ECO:0000256" key="3">
    <source>
        <dbReference type="ARBA" id="ARBA00004906"/>
    </source>
</evidence>
<dbReference type="EMBL" id="JABELV010000008">
    <property type="protein sequence ID" value="KAG7571327.1"/>
    <property type="molecule type" value="Genomic_DNA"/>
</dbReference>
<feature type="domain" description="RING-CH-type" evidence="15">
    <location>
        <begin position="3"/>
        <end position="64"/>
    </location>
</feature>
<feature type="transmembrane region" description="Helical" evidence="14">
    <location>
        <begin position="1269"/>
        <end position="1291"/>
    </location>
</feature>
<feature type="transmembrane region" description="Helical" evidence="14">
    <location>
        <begin position="644"/>
        <end position="663"/>
    </location>
</feature>
<feature type="transmembrane region" description="Helical" evidence="14">
    <location>
        <begin position="683"/>
        <end position="703"/>
    </location>
</feature>
<feature type="transmembrane region" description="Helical" evidence="14">
    <location>
        <begin position="1160"/>
        <end position="1181"/>
    </location>
</feature>
<dbReference type="InterPro" id="IPR056521">
    <property type="entry name" value="MARCHF6-like_C"/>
</dbReference>
<feature type="region of interest" description="Disordered" evidence="13">
    <location>
        <begin position="430"/>
        <end position="453"/>
    </location>
</feature>
<evidence type="ECO:0000313" key="17">
    <source>
        <dbReference type="Proteomes" id="UP000812966"/>
    </source>
</evidence>
<evidence type="ECO:0000256" key="1">
    <source>
        <dbReference type="ARBA" id="ARBA00000900"/>
    </source>
</evidence>
<dbReference type="Proteomes" id="UP000812966">
    <property type="component" value="Unassembled WGS sequence"/>
</dbReference>
<evidence type="ECO:0000256" key="9">
    <source>
        <dbReference type="ARBA" id="ARBA00022786"/>
    </source>
</evidence>
<dbReference type="SMART" id="SM00744">
    <property type="entry name" value="RINGv"/>
    <property type="match status" value="1"/>
</dbReference>
<evidence type="ECO:0000256" key="8">
    <source>
        <dbReference type="ARBA" id="ARBA00022771"/>
    </source>
</evidence>
<keyword evidence="12 14" id="KW-0472">Membrane</keyword>
<comment type="catalytic activity">
    <reaction evidence="1">
        <text>S-ubiquitinyl-[E2 ubiquitin-conjugating enzyme]-L-cysteine + [acceptor protein]-L-lysine = [E2 ubiquitin-conjugating enzyme]-L-cysteine + N(6)-ubiquitinyl-[acceptor protein]-L-lysine.</text>
        <dbReference type="EC" id="2.3.2.27"/>
    </reaction>
</comment>
<feature type="compositionally biased region" description="Pro residues" evidence="13">
    <location>
        <begin position="522"/>
        <end position="531"/>
    </location>
</feature>